<dbReference type="InterPro" id="IPR013786">
    <property type="entry name" value="AcylCoA_DH/ox_N"/>
</dbReference>
<keyword evidence="6 7" id="KW-0560">Oxidoreductase</keyword>
<dbReference type="AlphaFoldDB" id="A0A8U0ABU4"/>
<evidence type="ECO:0000259" key="8">
    <source>
        <dbReference type="Pfam" id="PF00441"/>
    </source>
</evidence>
<dbReference type="InterPro" id="IPR009075">
    <property type="entry name" value="AcylCo_DH/oxidase_C"/>
</dbReference>
<dbReference type="InterPro" id="IPR037069">
    <property type="entry name" value="AcylCoA_DH/ox_N_sf"/>
</dbReference>
<sequence>MRYQDSERAREVSDRTRRFIDEVVLPQERELLGQRDERSDADRHAEGERLVEELREEARKHDVFGPQIPEKYGGLGLDFGDLLPVFEQAGRSIFAMSAMHVAAPDEGNMHILEEAGTEKQKEEFLRPLANCEVTSGFSMTEPMNGAGSDAKKIKTTAKKDGDEWVIDGHKWWTTQGSDADFLIVAARTDLDAHPYVGTSLFVVPGDANGVDVARDIPHMGEAGIAHSEIIYDGVRVPEENLLGAENGGLAIAQQRLVPARLTHCMRFMGMADRSLDVAKAYMDERTAYGERLSEKQNARFEIADAEMRLHSARTMVRHAARTYAETGDASTECAMSKVFAAETVQEVIDTCVQACGGNGIGKDLPLADFYENVRCFRIIDGADEAHLRSVAKRAFDDEEIKPEEVEHVTRFRADTDLTSVGEDAS</sequence>
<comment type="cofactor">
    <cofactor evidence="1 7">
        <name>FAD</name>
        <dbReference type="ChEBI" id="CHEBI:57692"/>
    </cofactor>
</comment>
<keyword evidence="12" id="KW-1185">Reference proteome</keyword>
<dbReference type="KEGG" id="haad:MW046_17765"/>
<gene>
    <name evidence="11" type="ORF">MW046_17765</name>
</gene>
<dbReference type="InterPro" id="IPR006091">
    <property type="entry name" value="Acyl-CoA_Oxase/DH_mid-dom"/>
</dbReference>
<dbReference type="GO" id="GO:0050660">
    <property type="term" value="F:flavin adenine dinucleotide binding"/>
    <property type="evidence" value="ECO:0007669"/>
    <property type="project" value="InterPro"/>
</dbReference>
<dbReference type="InterPro" id="IPR046373">
    <property type="entry name" value="Acyl-CoA_Oxase/DH_mid-dom_sf"/>
</dbReference>
<dbReference type="Pfam" id="PF02771">
    <property type="entry name" value="Acyl-CoA_dh_N"/>
    <property type="match status" value="1"/>
</dbReference>
<organism evidence="11 12">
    <name type="scientific">Halocatena salina</name>
    <dbReference type="NCBI Taxonomy" id="2934340"/>
    <lineage>
        <taxon>Archaea</taxon>
        <taxon>Methanobacteriati</taxon>
        <taxon>Methanobacteriota</taxon>
        <taxon>Stenosarchaea group</taxon>
        <taxon>Halobacteria</taxon>
        <taxon>Halobacteriales</taxon>
        <taxon>Natronomonadaceae</taxon>
        <taxon>Halocatena</taxon>
    </lineage>
</organism>
<dbReference type="SUPFAM" id="SSF56645">
    <property type="entry name" value="Acyl-CoA dehydrogenase NM domain-like"/>
    <property type="match status" value="1"/>
</dbReference>
<evidence type="ECO:0000313" key="12">
    <source>
        <dbReference type="Proteomes" id="UP000831768"/>
    </source>
</evidence>
<dbReference type="GeneID" id="71929934"/>
<feature type="domain" description="Acyl-CoA dehydrogenase/oxidase C-terminal" evidence="8">
    <location>
        <begin position="246"/>
        <end position="394"/>
    </location>
</feature>
<dbReference type="GO" id="GO:0033539">
    <property type="term" value="P:fatty acid beta-oxidation using acyl-CoA dehydrogenase"/>
    <property type="evidence" value="ECO:0007669"/>
    <property type="project" value="TreeGrafter"/>
</dbReference>
<evidence type="ECO:0000259" key="9">
    <source>
        <dbReference type="Pfam" id="PF02770"/>
    </source>
</evidence>
<dbReference type="GO" id="GO:0005737">
    <property type="term" value="C:cytoplasm"/>
    <property type="evidence" value="ECO:0007669"/>
    <property type="project" value="TreeGrafter"/>
</dbReference>
<dbReference type="GO" id="GO:0003995">
    <property type="term" value="F:acyl-CoA dehydrogenase activity"/>
    <property type="evidence" value="ECO:0007669"/>
    <property type="project" value="TreeGrafter"/>
</dbReference>
<proteinExistence type="inferred from homology"/>
<dbReference type="InterPro" id="IPR009100">
    <property type="entry name" value="AcylCoA_DH/oxidase_NM_dom_sf"/>
</dbReference>
<evidence type="ECO:0000256" key="5">
    <source>
        <dbReference type="ARBA" id="ARBA00022827"/>
    </source>
</evidence>
<dbReference type="Pfam" id="PF02770">
    <property type="entry name" value="Acyl-CoA_dh_M"/>
    <property type="match status" value="1"/>
</dbReference>
<dbReference type="Proteomes" id="UP000831768">
    <property type="component" value="Plasmid unnamed3"/>
</dbReference>
<accession>A0A8U0ABU4</accession>
<dbReference type="PANTHER" id="PTHR48083:SF13">
    <property type="entry name" value="ACYL-COA DEHYDROGENASE FAMILY MEMBER 11"/>
    <property type="match status" value="1"/>
</dbReference>
<name>A0A8U0ABU4_9EURY</name>
<dbReference type="InterPro" id="IPR036250">
    <property type="entry name" value="AcylCo_DH-like_C"/>
</dbReference>
<evidence type="ECO:0000256" key="7">
    <source>
        <dbReference type="RuleBase" id="RU362125"/>
    </source>
</evidence>
<dbReference type="InterPro" id="IPR050741">
    <property type="entry name" value="Acyl-CoA_dehydrogenase"/>
</dbReference>
<protein>
    <submittedName>
        <fullName evidence="11">Acyl-CoA dehydrogenase family protein</fullName>
    </submittedName>
</protein>
<geneLocation type="plasmid" evidence="11 12">
    <name>unnamed3</name>
</geneLocation>
<dbReference type="SUPFAM" id="SSF47203">
    <property type="entry name" value="Acyl-CoA dehydrogenase C-terminal domain-like"/>
    <property type="match status" value="1"/>
</dbReference>
<dbReference type="FunFam" id="2.40.110.10:FF:000002">
    <property type="entry name" value="Acyl-CoA dehydrogenase fadE12"/>
    <property type="match status" value="1"/>
</dbReference>
<dbReference type="Gene3D" id="1.10.540.10">
    <property type="entry name" value="Acyl-CoA dehydrogenase/oxidase, N-terminal domain"/>
    <property type="match status" value="1"/>
</dbReference>
<feature type="domain" description="Acyl-CoA oxidase/dehydrogenase middle" evidence="9">
    <location>
        <begin position="137"/>
        <end position="234"/>
    </location>
</feature>
<dbReference type="Pfam" id="PF00441">
    <property type="entry name" value="Acyl-CoA_dh_1"/>
    <property type="match status" value="1"/>
</dbReference>
<evidence type="ECO:0000313" key="11">
    <source>
        <dbReference type="EMBL" id="UPM45227.1"/>
    </source>
</evidence>
<evidence type="ECO:0000256" key="3">
    <source>
        <dbReference type="ARBA" id="ARBA00011738"/>
    </source>
</evidence>
<keyword evidence="5 7" id="KW-0274">FAD</keyword>
<feature type="domain" description="Acyl-CoA dehydrogenase/oxidase N-terminal" evidence="10">
    <location>
        <begin position="7"/>
        <end position="131"/>
    </location>
</feature>
<evidence type="ECO:0000259" key="10">
    <source>
        <dbReference type="Pfam" id="PF02771"/>
    </source>
</evidence>
<evidence type="ECO:0000256" key="2">
    <source>
        <dbReference type="ARBA" id="ARBA00009347"/>
    </source>
</evidence>
<dbReference type="RefSeq" id="WP_247995881.1">
    <property type="nucleotide sequence ID" value="NZ_CP096022.1"/>
</dbReference>
<comment type="subunit">
    <text evidence="3">Homodimer.</text>
</comment>
<dbReference type="EMBL" id="CP096022">
    <property type="protein sequence ID" value="UPM45227.1"/>
    <property type="molecule type" value="Genomic_DNA"/>
</dbReference>
<evidence type="ECO:0000256" key="4">
    <source>
        <dbReference type="ARBA" id="ARBA00022630"/>
    </source>
</evidence>
<reference evidence="11" key="1">
    <citation type="submission" date="2022-04" db="EMBL/GenBank/DDBJ databases">
        <title>Halocatena sp. nov., isolated from a salt lake.</title>
        <authorList>
            <person name="Cui H.-L."/>
        </authorList>
    </citation>
    <scope>NUCLEOTIDE SEQUENCE</scope>
    <source>
        <strain evidence="11">AD-1</strain>
        <plasmid evidence="11">unnamed3</plasmid>
    </source>
</reference>
<keyword evidence="11" id="KW-0614">Plasmid</keyword>
<keyword evidence="4 7" id="KW-0285">Flavoprotein</keyword>
<evidence type="ECO:0000256" key="6">
    <source>
        <dbReference type="ARBA" id="ARBA00023002"/>
    </source>
</evidence>
<evidence type="ECO:0000256" key="1">
    <source>
        <dbReference type="ARBA" id="ARBA00001974"/>
    </source>
</evidence>
<dbReference type="Gene3D" id="1.20.140.10">
    <property type="entry name" value="Butyryl-CoA Dehydrogenase, subunit A, domain 3"/>
    <property type="match status" value="1"/>
</dbReference>
<dbReference type="PANTHER" id="PTHR48083">
    <property type="entry name" value="MEDIUM-CHAIN SPECIFIC ACYL-COA DEHYDROGENASE, MITOCHONDRIAL-RELATED"/>
    <property type="match status" value="1"/>
</dbReference>
<dbReference type="Gene3D" id="2.40.110.10">
    <property type="entry name" value="Butyryl-CoA Dehydrogenase, subunit A, domain 2"/>
    <property type="match status" value="1"/>
</dbReference>
<comment type="similarity">
    <text evidence="2 7">Belongs to the acyl-CoA dehydrogenase family.</text>
</comment>